<dbReference type="Proteomes" id="UP000316079">
    <property type="component" value="Unassembled WGS sequence"/>
</dbReference>
<accession>A0A553PYY0</accession>
<sequence>MKEFAGVNPDETQQGVKEIQEAIMESQEGFAESLKSLRRPPYPMRQERGDDHLKSESFETLEESLEFPVTVEYGHTSLQQSASADSPEDYESSAERTAIYKKFFQELCGDGVRRPADCVVLSVNIQNVEYPQSIGQSLQERGLVVDMLYLQMESGLTRALQDVRSDGCPFCILVEQNNVSLSSCTVIIFSESLKISAHHFFLPLTLPCLSAVHRNMPQEQALDFLMVEFERWNGSRQEPEPNETAVRAAEMADDYLERLKLERHSIPSTTRHLLYLLGQGLHLYPEELTTLAEYIQNRQNHLQVCSRSRDRDATPVINSLPPGLGKPPPLLPASSRPASREQMNPPKVSATPPSGHHSGQTGSYPKTKPPPLLSIPNLKPPSHRPASSNSLLPSLIASELQESSFSTPSRTTSAFHSLDKPRPLFSSEHTLGFNAPSTQAPLLETPVGFKPSRGLLPHPGSVASRVTSLMRGITPANGPRAAPPQLRSLMGGPPGQHHTELLYAAVSEIFIRNLEPFARIGARKLVFLCVSLGQEPATQGLEWGLVIEVLAQISLKFLLRSEEGAPFSTERSAPICVPALQFSLVCLCALGISTAVWVRGRLAQSAGRPTDRDRVPTMLSMTTAEQLRRTAYTSTTDRRMLKINLNVVVSNRAPERTRDDGTSSRSRKRESSPSFFFRAAEFPRSSVFWPRSAVRSSLRDQSAPPPGPYSHILLLGHGYISSQAWLYYVCLRCSPASSRIGRRREDQ</sequence>
<dbReference type="InterPro" id="IPR036621">
    <property type="entry name" value="Anticodon-bd_dom_sf"/>
</dbReference>
<dbReference type="AlphaFoldDB" id="A0A553PYY0"/>
<dbReference type="SUPFAM" id="SSF52954">
    <property type="entry name" value="Class II aaRS ABD-related"/>
    <property type="match status" value="1"/>
</dbReference>
<feature type="region of interest" description="Disordered" evidence="1">
    <location>
        <begin position="30"/>
        <end position="51"/>
    </location>
</feature>
<proteinExistence type="predicted"/>
<organism evidence="2 3">
    <name type="scientific">Danionella cerebrum</name>
    <dbReference type="NCBI Taxonomy" id="2873325"/>
    <lineage>
        <taxon>Eukaryota</taxon>
        <taxon>Metazoa</taxon>
        <taxon>Chordata</taxon>
        <taxon>Craniata</taxon>
        <taxon>Vertebrata</taxon>
        <taxon>Euteleostomi</taxon>
        <taxon>Actinopterygii</taxon>
        <taxon>Neopterygii</taxon>
        <taxon>Teleostei</taxon>
        <taxon>Ostariophysi</taxon>
        <taxon>Cypriniformes</taxon>
        <taxon>Danionidae</taxon>
        <taxon>Danioninae</taxon>
        <taxon>Danionella</taxon>
    </lineage>
</organism>
<dbReference type="PANTHER" id="PTHR23295">
    <property type="entry name" value="NUCLEAR RECEPTOR COACTIVATOR 5-RELATED"/>
    <property type="match status" value="1"/>
</dbReference>
<evidence type="ECO:0000313" key="2">
    <source>
        <dbReference type="EMBL" id="TRY82875.1"/>
    </source>
</evidence>
<evidence type="ECO:0008006" key="4">
    <source>
        <dbReference type="Google" id="ProtNLM"/>
    </source>
</evidence>
<evidence type="ECO:0000256" key="1">
    <source>
        <dbReference type="SAM" id="MobiDB-lite"/>
    </source>
</evidence>
<dbReference type="EMBL" id="SRMA01026534">
    <property type="protein sequence ID" value="TRY82875.1"/>
    <property type="molecule type" value="Genomic_DNA"/>
</dbReference>
<dbReference type="STRING" id="623744.A0A553PYY0"/>
<name>A0A553PYY0_9TELE</name>
<dbReference type="OrthoDB" id="10044938at2759"/>
<gene>
    <name evidence="2" type="ORF">DNTS_022081</name>
</gene>
<feature type="non-terminal residue" evidence="2">
    <location>
        <position position="747"/>
    </location>
</feature>
<dbReference type="PANTHER" id="PTHR23295:SF5">
    <property type="entry name" value="SI:CH211-216L23.2"/>
    <property type="match status" value="1"/>
</dbReference>
<dbReference type="InterPro" id="IPR052600">
    <property type="entry name" value="Nuc_rcpt_coact/corep"/>
</dbReference>
<evidence type="ECO:0000313" key="3">
    <source>
        <dbReference type="Proteomes" id="UP000316079"/>
    </source>
</evidence>
<protein>
    <recommendedName>
        <fullName evidence="4">Anticodon-binding domain-containing protein</fullName>
    </recommendedName>
</protein>
<keyword evidence="3" id="KW-1185">Reference proteome</keyword>
<dbReference type="Gene3D" id="3.40.50.800">
    <property type="entry name" value="Anticodon-binding domain"/>
    <property type="match status" value="1"/>
</dbReference>
<feature type="region of interest" description="Disordered" evidence="1">
    <location>
        <begin position="305"/>
        <end position="390"/>
    </location>
</feature>
<comment type="caution">
    <text evidence="2">The sequence shown here is derived from an EMBL/GenBank/DDBJ whole genome shotgun (WGS) entry which is preliminary data.</text>
</comment>
<reference evidence="2 3" key="1">
    <citation type="journal article" date="2019" name="Sci. Data">
        <title>Hybrid genome assembly and annotation of Danionella translucida.</title>
        <authorList>
            <person name="Kadobianskyi M."/>
            <person name="Schulze L."/>
            <person name="Schuelke M."/>
            <person name="Judkewitz B."/>
        </authorList>
    </citation>
    <scope>NUCLEOTIDE SEQUENCE [LARGE SCALE GENOMIC DNA]</scope>
    <source>
        <strain evidence="2 3">Bolton</strain>
    </source>
</reference>